<feature type="compositionally biased region" description="Polar residues" evidence="1">
    <location>
        <begin position="243"/>
        <end position="260"/>
    </location>
</feature>
<evidence type="ECO:0000313" key="3">
    <source>
        <dbReference type="Proteomes" id="UP000486351"/>
    </source>
</evidence>
<feature type="region of interest" description="Disordered" evidence="1">
    <location>
        <begin position="274"/>
        <end position="306"/>
    </location>
</feature>
<gene>
    <name evidence="2" type="ORF">PF008_g22260</name>
</gene>
<accession>A0A6G0QU65</accession>
<comment type="caution">
    <text evidence="2">The sequence shown here is derived from an EMBL/GenBank/DDBJ whole genome shotgun (WGS) entry which is preliminary data.</text>
</comment>
<name>A0A6G0QU65_9STRA</name>
<dbReference type="AlphaFoldDB" id="A0A6G0QU65"/>
<dbReference type="Proteomes" id="UP000486351">
    <property type="component" value="Unassembled WGS sequence"/>
</dbReference>
<feature type="compositionally biased region" description="Basic and acidic residues" evidence="1">
    <location>
        <begin position="231"/>
        <end position="242"/>
    </location>
</feature>
<evidence type="ECO:0000313" key="2">
    <source>
        <dbReference type="EMBL" id="KAE9303314.1"/>
    </source>
</evidence>
<reference evidence="2 3" key="1">
    <citation type="submission" date="2018-09" db="EMBL/GenBank/DDBJ databases">
        <title>Genomic investigation of the strawberry pathogen Phytophthora fragariae indicates pathogenicity is determined by transcriptional variation in three key races.</title>
        <authorList>
            <person name="Adams T.M."/>
            <person name="Armitage A.D."/>
            <person name="Sobczyk M.K."/>
            <person name="Bates H.J."/>
            <person name="Dunwell J.M."/>
            <person name="Nellist C.F."/>
            <person name="Harrison R.J."/>
        </authorList>
    </citation>
    <scope>NUCLEOTIDE SEQUENCE [LARGE SCALE GENOMIC DNA]</scope>
    <source>
        <strain evidence="2 3">NOV-77</strain>
    </source>
</reference>
<feature type="region of interest" description="Disordered" evidence="1">
    <location>
        <begin position="231"/>
        <end position="261"/>
    </location>
</feature>
<dbReference type="EMBL" id="QXFY01002088">
    <property type="protein sequence ID" value="KAE9303314.1"/>
    <property type="molecule type" value="Genomic_DNA"/>
</dbReference>
<sequence length="473" mass="53852">MSSVDKDVAPLEPLIVRSLDPELDIVQWVNDFPRDASDETFVRLLRSHQSKKLRTGCTRLGLHPQADPQTNHKDGYIKLLTQYRRARIRGEAKHCGFRLANVMFSPTFFLRMVESGVLPSTGLKVDPVGGRVKFWREVAAAYASENPQLNVVVGQSGRYDGIDPKLAPHHSAAKLCAIWKDMTTRYEESLARGKQLGTSRAGFTHFCGDFLDGLYLQDWLQIRPIQVDPEQLRTVKRPRTDDVQQSNENTSVGAGSPQEQTRVERHNFLTPHEVEAATQSTASSSDETRDSAVNPDAIPASGQRQLFSMRQRRILPRVDPSRVDVPRHIGQTGVEQVPAQRQSPRTLEERLLRVLDANAEQRHVNKYDGVIYSSQAVRDTMSAIEALKGGRSGLESWTRLDTEEWIECVVRCLWYTRNGRVESRDTIHVQDFARERQPLFWSTRQRSRSTLKVRIIFWGIIRANSNSMTEEDR</sequence>
<organism evidence="2 3">
    <name type="scientific">Phytophthora fragariae</name>
    <dbReference type="NCBI Taxonomy" id="53985"/>
    <lineage>
        <taxon>Eukaryota</taxon>
        <taxon>Sar</taxon>
        <taxon>Stramenopiles</taxon>
        <taxon>Oomycota</taxon>
        <taxon>Peronosporomycetes</taxon>
        <taxon>Peronosporales</taxon>
        <taxon>Peronosporaceae</taxon>
        <taxon>Phytophthora</taxon>
    </lineage>
</organism>
<evidence type="ECO:0000256" key="1">
    <source>
        <dbReference type="SAM" id="MobiDB-lite"/>
    </source>
</evidence>
<proteinExistence type="predicted"/>
<protein>
    <submittedName>
        <fullName evidence="2">Uncharacterized protein</fullName>
    </submittedName>
</protein>